<proteinExistence type="predicted"/>
<dbReference type="EMBL" id="KK198753">
    <property type="protein sequence ID" value="KCW90579.1"/>
    <property type="molecule type" value="Genomic_DNA"/>
</dbReference>
<accession>A0A059DJK9</accession>
<evidence type="ECO:0000313" key="1">
    <source>
        <dbReference type="EMBL" id="KCW90579.1"/>
    </source>
</evidence>
<protein>
    <submittedName>
        <fullName evidence="1">Uncharacterized protein</fullName>
    </submittedName>
</protein>
<dbReference type="Gramene" id="KCW90579">
    <property type="protein sequence ID" value="KCW90579"/>
    <property type="gene ID" value="EUGRSUZ_A02684"/>
</dbReference>
<reference evidence="1" key="1">
    <citation type="submission" date="2013-07" db="EMBL/GenBank/DDBJ databases">
        <title>The genome of Eucalyptus grandis.</title>
        <authorList>
            <person name="Schmutz J."/>
            <person name="Hayes R."/>
            <person name="Myburg A."/>
            <person name="Tuskan G."/>
            <person name="Grattapaglia D."/>
            <person name="Rokhsar D.S."/>
        </authorList>
    </citation>
    <scope>NUCLEOTIDE SEQUENCE</scope>
    <source>
        <tissue evidence="1">Leaf extractions</tissue>
    </source>
</reference>
<dbReference type="InParanoid" id="A0A059DJK9"/>
<sequence length="79" mass="9149">MPLLNISFFHFHSLFHSRTCITNAHVHIEKPKACKHNIQKDQRCYVGAKIYSPLMKTHLSTQPIQHEMLSYSIFPNANG</sequence>
<gene>
    <name evidence="1" type="ORF">EUGRSUZ_A02684</name>
</gene>
<name>A0A059DJK9_EUCGR</name>
<dbReference type="AlphaFoldDB" id="A0A059DJK9"/>
<organism evidence="1">
    <name type="scientific">Eucalyptus grandis</name>
    <name type="common">Flooded gum</name>
    <dbReference type="NCBI Taxonomy" id="71139"/>
    <lineage>
        <taxon>Eukaryota</taxon>
        <taxon>Viridiplantae</taxon>
        <taxon>Streptophyta</taxon>
        <taxon>Embryophyta</taxon>
        <taxon>Tracheophyta</taxon>
        <taxon>Spermatophyta</taxon>
        <taxon>Magnoliopsida</taxon>
        <taxon>eudicotyledons</taxon>
        <taxon>Gunneridae</taxon>
        <taxon>Pentapetalae</taxon>
        <taxon>rosids</taxon>
        <taxon>malvids</taxon>
        <taxon>Myrtales</taxon>
        <taxon>Myrtaceae</taxon>
        <taxon>Myrtoideae</taxon>
        <taxon>Eucalypteae</taxon>
        <taxon>Eucalyptus</taxon>
    </lineage>
</organism>